<evidence type="ECO:0000256" key="1">
    <source>
        <dbReference type="ARBA" id="ARBA00004651"/>
    </source>
</evidence>
<dbReference type="HOGENOM" id="CLU_658639_0_0_5"/>
<keyword evidence="4 6" id="KW-1133">Transmembrane helix</keyword>
<dbReference type="EMBL" id="AATQ01000009">
    <property type="protein sequence ID" value="EAU47038.1"/>
    <property type="molecule type" value="Genomic_DNA"/>
</dbReference>
<protein>
    <submittedName>
        <fullName evidence="7">Polysaccharide biosynthesis protein</fullName>
    </submittedName>
</protein>
<dbReference type="InterPro" id="IPR002797">
    <property type="entry name" value="Polysacc_synth"/>
</dbReference>
<keyword evidence="2" id="KW-1003">Cell membrane</keyword>
<evidence type="ECO:0000313" key="8">
    <source>
        <dbReference type="Proteomes" id="UP000006230"/>
    </source>
</evidence>
<evidence type="ECO:0000256" key="3">
    <source>
        <dbReference type="ARBA" id="ARBA00022692"/>
    </source>
</evidence>
<feature type="transmembrane region" description="Helical" evidence="6">
    <location>
        <begin position="224"/>
        <end position="255"/>
    </location>
</feature>
<evidence type="ECO:0000256" key="5">
    <source>
        <dbReference type="ARBA" id="ARBA00023136"/>
    </source>
</evidence>
<proteinExistence type="predicted"/>
<feature type="transmembrane region" description="Helical" evidence="6">
    <location>
        <begin position="162"/>
        <end position="184"/>
    </location>
</feature>
<feature type="transmembrane region" description="Helical" evidence="6">
    <location>
        <begin position="290"/>
        <end position="312"/>
    </location>
</feature>
<feature type="transmembrane region" description="Helical" evidence="6">
    <location>
        <begin position="134"/>
        <end position="156"/>
    </location>
</feature>
<evidence type="ECO:0000313" key="7">
    <source>
        <dbReference type="EMBL" id="EAU47038.1"/>
    </source>
</evidence>
<dbReference type="PANTHER" id="PTHR30250:SF11">
    <property type="entry name" value="O-ANTIGEN TRANSPORTER-RELATED"/>
    <property type="match status" value="1"/>
</dbReference>
<accession>Q0FSG3</accession>
<feature type="transmembrane region" description="Helical" evidence="6">
    <location>
        <begin position="73"/>
        <end position="94"/>
    </location>
</feature>
<dbReference type="Proteomes" id="UP000006230">
    <property type="component" value="Unassembled WGS sequence"/>
</dbReference>
<name>Q0FSG3_SALBH</name>
<comment type="subcellular location">
    <subcellularLocation>
        <location evidence="1">Cell membrane</location>
        <topology evidence="1">Multi-pass membrane protein</topology>
    </subcellularLocation>
</comment>
<dbReference type="AlphaFoldDB" id="Q0FSG3"/>
<evidence type="ECO:0000256" key="4">
    <source>
        <dbReference type="ARBA" id="ARBA00022989"/>
    </source>
</evidence>
<dbReference type="PANTHER" id="PTHR30250">
    <property type="entry name" value="PST FAMILY PREDICTED COLANIC ACID TRANSPORTER"/>
    <property type="match status" value="1"/>
</dbReference>
<reference evidence="7 8" key="1">
    <citation type="journal article" date="2010" name="J. Bacteriol.">
        <title>Genome sequences of Pelagibaca bermudensis HTCC2601T and Maritimibacter alkaliphilus HTCC2654T, the type strains of two marine Roseobacter genera.</title>
        <authorList>
            <person name="Thrash J.C."/>
            <person name="Cho J.C."/>
            <person name="Ferriera S."/>
            <person name="Johnson J."/>
            <person name="Vergin K.L."/>
            <person name="Giovannoni S.J."/>
        </authorList>
    </citation>
    <scope>NUCLEOTIDE SEQUENCE [LARGE SCALE GENOMIC DNA]</scope>
    <source>
        <strain evidence="8">DSM 26914 / JCM 13377 / KCTC 12554 / HTCC2601</strain>
    </source>
</reference>
<organism evidence="7 8">
    <name type="scientific">Salipiger bermudensis (strain DSM 26914 / JCM 13377 / KCTC 12554 / HTCC2601)</name>
    <name type="common">Pelagibaca bermudensis</name>
    <dbReference type="NCBI Taxonomy" id="314265"/>
    <lineage>
        <taxon>Bacteria</taxon>
        <taxon>Pseudomonadati</taxon>
        <taxon>Pseudomonadota</taxon>
        <taxon>Alphaproteobacteria</taxon>
        <taxon>Rhodobacterales</taxon>
        <taxon>Roseobacteraceae</taxon>
        <taxon>Salipiger</taxon>
    </lineage>
</organism>
<comment type="caution">
    <text evidence="7">The sequence shown here is derived from an EMBL/GenBank/DDBJ whole genome shotgun (WGS) entry which is preliminary data.</text>
</comment>
<keyword evidence="5 6" id="KW-0472">Membrane</keyword>
<dbReference type="eggNOG" id="COG2244">
    <property type="taxonomic scope" value="Bacteria"/>
</dbReference>
<gene>
    <name evidence="7" type="ORF">R2601_04703</name>
</gene>
<feature type="transmembrane region" description="Helical" evidence="6">
    <location>
        <begin position="350"/>
        <end position="375"/>
    </location>
</feature>
<dbReference type="STRING" id="314265.R2601_04703"/>
<feature type="transmembrane region" description="Helical" evidence="6">
    <location>
        <begin position="23"/>
        <end position="42"/>
    </location>
</feature>
<keyword evidence="8" id="KW-1185">Reference proteome</keyword>
<feature type="transmembrane region" description="Helical" evidence="6">
    <location>
        <begin position="100"/>
        <end position="122"/>
    </location>
</feature>
<dbReference type="GO" id="GO:0005886">
    <property type="term" value="C:plasma membrane"/>
    <property type="evidence" value="ECO:0007669"/>
    <property type="project" value="UniProtKB-SubCell"/>
</dbReference>
<keyword evidence="3 6" id="KW-0812">Transmembrane</keyword>
<evidence type="ECO:0000256" key="2">
    <source>
        <dbReference type="ARBA" id="ARBA00022475"/>
    </source>
</evidence>
<feature type="transmembrane region" description="Helical" evidence="6">
    <location>
        <begin position="319"/>
        <end position="338"/>
    </location>
</feature>
<dbReference type="Pfam" id="PF01943">
    <property type="entry name" value="Polysacc_synt"/>
    <property type="match status" value="1"/>
</dbReference>
<dbReference type="InterPro" id="IPR050833">
    <property type="entry name" value="Poly_Biosynth_Transport"/>
</dbReference>
<evidence type="ECO:0000256" key="6">
    <source>
        <dbReference type="SAM" id="Phobius"/>
    </source>
</evidence>
<sequence>MLGNVLTLGYTLILARITTPTEFGLIMSAFAWIMLLSVFLALNLESGSIKYLVQYRETGQSGRAAGFIRLNRMTILGLTLASAIVAALAWWAGAFGSDEAMLGVVAVTVVAAPVVAMTRVYGRHATALGQVLRGGVPIMLVRPAVIFLLVALIWLSGARPGLTVYMLLFLAAFAVTALVQALLLRKTFGFAAGVPKQYDEARKWFATGAMMAPLLMLRDNLKHVVVAAAGLVLAPAQVGYLALALSIMAFVYFAMKAVDISTSPQLSRALHAKDADRVAELLDNAARLKIAGLVAGAAVIAVFGGMALELFGPEYRASLAPLLILLIIPASDAVFGPAQIVLNVTGRQDVIFWVAGLSTGIMVGATALGGVLGGASGAALGASLSYAVQQLILRSVAKSSAGTETSIIAIFQRLRGQ</sequence>